<evidence type="ECO:0000256" key="3">
    <source>
        <dbReference type="ARBA" id="ARBA00022516"/>
    </source>
</evidence>
<dbReference type="GO" id="GO:0009317">
    <property type="term" value="C:acetyl-CoA carboxylase complex"/>
    <property type="evidence" value="ECO:0007669"/>
    <property type="project" value="InterPro"/>
</dbReference>
<dbReference type="UniPathway" id="UPA00655">
    <property type="reaction ID" value="UER00711"/>
</dbReference>
<reference evidence="12" key="1">
    <citation type="submission" date="2016-10" db="EMBL/GenBank/DDBJ databases">
        <authorList>
            <person name="de Groot N.N."/>
        </authorList>
    </citation>
    <scope>NUCLEOTIDE SEQUENCE</scope>
</reference>
<gene>
    <name evidence="12" type="ORF">MNB_SUP05-12-1226</name>
</gene>
<evidence type="ECO:0000256" key="8">
    <source>
        <dbReference type="ARBA" id="ARBA00023098"/>
    </source>
</evidence>
<proteinExistence type="inferred from homology"/>
<comment type="catalytic activity">
    <reaction evidence="10">
        <text>N(6)-carboxybiotinyl-L-lysyl-[protein] + acetyl-CoA = N(6)-biotinyl-L-lysyl-[protein] + malonyl-CoA</text>
        <dbReference type="Rhea" id="RHEA:54728"/>
        <dbReference type="Rhea" id="RHEA-COMP:10505"/>
        <dbReference type="Rhea" id="RHEA-COMP:10506"/>
        <dbReference type="ChEBI" id="CHEBI:57288"/>
        <dbReference type="ChEBI" id="CHEBI:57384"/>
        <dbReference type="ChEBI" id="CHEBI:83144"/>
        <dbReference type="ChEBI" id="CHEBI:83145"/>
        <dbReference type="EC" id="2.1.3.15"/>
    </reaction>
</comment>
<dbReference type="NCBIfam" id="TIGR00513">
    <property type="entry name" value="accA"/>
    <property type="match status" value="1"/>
</dbReference>
<name>A0A1W1DHY8_9ZZZZ</name>
<accession>A0A1W1DHY8</accession>
<keyword evidence="3" id="KW-0444">Lipid biosynthesis</keyword>
<evidence type="ECO:0000256" key="9">
    <source>
        <dbReference type="ARBA" id="ARBA00023160"/>
    </source>
</evidence>
<dbReference type="PANTHER" id="PTHR42853:SF3">
    <property type="entry name" value="ACETYL-COENZYME A CARBOXYLASE CARBOXYL TRANSFERASE SUBUNIT ALPHA, CHLOROPLASTIC"/>
    <property type="match status" value="1"/>
</dbReference>
<evidence type="ECO:0000256" key="6">
    <source>
        <dbReference type="ARBA" id="ARBA00022832"/>
    </source>
</evidence>
<dbReference type="NCBIfam" id="NF004344">
    <property type="entry name" value="PRK05724.1"/>
    <property type="match status" value="1"/>
</dbReference>
<evidence type="ECO:0000256" key="1">
    <source>
        <dbReference type="ARBA" id="ARBA00004956"/>
    </source>
</evidence>
<evidence type="ECO:0000259" key="11">
    <source>
        <dbReference type="PROSITE" id="PS50989"/>
    </source>
</evidence>
<dbReference type="SUPFAM" id="SSF52096">
    <property type="entry name" value="ClpP/crotonase"/>
    <property type="match status" value="1"/>
</dbReference>
<dbReference type="InterPro" id="IPR011763">
    <property type="entry name" value="COA_CT_C"/>
</dbReference>
<feature type="domain" description="CoA carboxyltransferase C-terminal" evidence="11">
    <location>
        <begin position="30"/>
        <end position="291"/>
    </location>
</feature>
<dbReference type="NCBIfam" id="NF041504">
    <property type="entry name" value="AccA_sub"/>
    <property type="match status" value="1"/>
</dbReference>
<evidence type="ECO:0000313" key="12">
    <source>
        <dbReference type="EMBL" id="SFV80773.1"/>
    </source>
</evidence>
<dbReference type="PANTHER" id="PTHR42853">
    <property type="entry name" value="ACETYL-COENZYME A CARBOXYLASE CARBOXYL TRANSFERASE SUBUNIT ALPHA"/>
    <property type="match status" value="1"/>
</dbReference>
<keyword evidence="4 12" id="KW-0808">Transferase</keyword>
<evidence type="ECO:0000256" key="2">
    <source>
        <dbReference type="ARBA" id="ARBA00011883"/>
    </source>
</evidence>
<dbReference type="InterPro" id="IPR029045">
    <property type="entry name" value="ClpP/crotonase-like_dom_sf"/>
</dbReference>
<evidence type="ECO:0000256" key="5">
    <source>
        <dbReference type="ARBA" id="ARBA00022741"/>
    </source>
</evidence>
<dbReference type="AlphaFoldDB" id="A0A1W1DHY8"/>
<sequence length="316" mass="34859">MNLDYLDFEQPIADLEGKIHALSNIQDKADIAKELEALRDKSSALTKKIFSSLSDWQVSQLARHPQRLYTLDYIDDVFDEFTELHGDRAFADDHAIVGGIAKLDGQPVMFIGQQKGRSTKEKIKYNFGMARPEGYRKALRLMKMAEKFSLPVITFIDTPGAYPGIGAEERGQSEAIARNLFEMSTLATPIISVVIGEGGSGGALAIGVADVMMMFEYSIYSVISPEGCASILYKDAAKANIAAESLKLTSSHLKKEGLIDEIITEPLGGIHRDPDEAKRLLKNALKQQLQAVSKMSTDKLLQARQEKLLGFGKFKE</sequence>
<evidence type="ECO:0000256" key="4">
    <source>
        <dbReference type="ARBA" id="ARBA00022679"/>
    </source>
</evidence>
<dbReference type="Gene3D" id="3.90.226.10">
    <property type="entry name" value="2-enoyl-CoA Hydratase, Chain A, domain 1"/>
    <property type="match status" value="1"/>
</dbReference>
<evidence type="ECO:0000256" key="7">
    <source>
        <dbReference type="ARBA" id="ARBA00022840"/>
    </source>
</evidence>
<dbReference type="EC" id="2.1.3.15" evidence="2"/>
<dbReference type="PRINTS" id="PR01069">
    <property type="entry name" value="ACCCTRFRASEA"/>
</dbReference>
<keyword evidence="9" id="KW-0275">Fatty acid biosynthesis</keyword>
<dbReference type="GO" id="GO:0005524">
    <property type="term" value="F:ATP binding"/>
    <property type="evidence" value="ECO:0007669"/>
    <property type="project" value="UniProtKB-KW"/>
</dbReference>
<evidence type="ECO:0000256" key="10">
    <source>
        <dbReference type="ARBA" id="ARBA00049152"/>
    </source>
</evidence>
<dbReference type="GO" id="GO:2001295">
    <property type="term" value="P:malonyl-CoA biosynthetic process"/>
    <property type="evidence" value="ECO:0007669"/>
    <property type="project" value="UniProtKB-UniPathway"/>
</dbReference>
<dbReference type="GO" id="GO:0016743">
    <property type="term" value="F:carboxyl- or carbamoyltransferase activity"/>
    <property type="evidence" value="ECO:0007669"/>
    <property type="project" value="InterPro"/>
</dbReference>
<keyword evidence="8" id="KW-0443">Lipid metabolism</keyword>
<dbReference type="GO" id="GO:0003989">
    <property type="term" value="F:acetyl-CoA carboxylase activity"/>
    <property type="evidence" value="ECO:0007669"/>
    <property type="project" value="InterPro"/>
</dbReference>
<dbReference type="PROSITE" id="PS50989">
    <property type="entry name" value="COA_CT_CTER"/>
    <property type="match status" value="1"/>
</dbReference>
<organism evidence="12">
    <name type="scientific">hydrothermal vent metagenome</name>
    <dbReference type="NCBI Taxonomy" id="652676"/>
    <lineage>
        <taxon>unclassified sequences</taxon>
        <taxon>metagenomes</taxon>
        <taxon>ecological metagenomes</taxon>
    </lineage>
</organism>
<dbReference type="GO" id="GO:0006633">
    <property type="term" value="P:fatty acid biosynthetic process"/>
    <property type="evidence" value="ECO:0007669"/>
    <property type="project" value="UniProtKB-KW"/>
</dbReference>
<dbReference type="EMBL" id="FPHT01000129">
    <property type="protein sequence ID" value="SFV80773.1"/>
    <property type="molecule type" value="Genomic_DNA"/>
</dbReference>
<comment type="pathway">
    <text evidence="1">Lipid metabolism; malonyl-CoA biosynthesis; malonyl-CoA from acetyl-CoA: step 1/1.</text>
</comment>
<dbReference type="InterPro" id="IPR001095">
    <property type="entry name" value="Acetyl_CoA_COase_a_su"/>
</dbReference>
<keyword evidence="7" id="KW-0067">ATP-binding</keyword>
<dbReference type="HAMAP" id="MF_00823">
    <property type="entry name" value="AcetylCoA_CT_alpha"/>
    <property type="match status" value="1"/>
</dbReference>
<keyword evidence="6" id="KW-0276">Fatty acid metabolism</keyword>
<dbReference type="Pfam" id="PF03255">
    <property type="entry name" value="ACCA"/>
    <property type="match status" value="1"/>
</dbReference>
<protein>
    <recommendedName>
        <fullName evidence="2">acetyl-CoA carboxytransferase</fullName>
        <ecNumber evidence="2">2.1.3.15</ecNumber>
    </recommendedName>
</protein>
<keyword evidence="12" id="KW-0436">Ligase</keyword>
<keyword evidence="5" id="KW-0547">Nucleotide-binding</keyword>